<evidence type="ECO:0000313" key="1">
    <source>
        <dbReference type="EMBL" id="MFC5628428.1"/>
    </source>
</evidence>
<gene>
    <name evidence="1" type="ORF">ACFPTR_05890</name>
</gene>
<sequence>MLVKNEVVENLDGTKSEYTYFDAKDVDVEAMLTEIYEKYWEQVTTTYVIQGAVFELFAKKPKKVGVLDGYLTVDTGDWHLHLCVGHNRANRASKEHKAKLQEIRQVKKGAFIHQTNGTCTPESWSLRLWNGNDEQMINIIFPNPYLTEDLKPQRKNPDWSKLDMWKELRKKYLGVVE</sequence>
<dbReference type="Gene3D" id="3.40.1570.20">
    <property type="match status" value="1"/>
</dbReference>
<keyword evidence="2" id="KW-1185">Reference proteome</keyword>
<organism evidence="1 2">
    <name type="scientific">Aliibacillus thermotolerans</name>
    <dbReference type="NCBI Taxonomy" id="1834418"/>
    <lineage>
        <taxon>Bacteria</taxon>
        <taxon>Bacillati</taxon>
        <taxon>Bacillota</taxon>
        <taxon>Bacilli</taxon>
        <taxon>Bacillales</taxon>
        <taxon>Bacillaceae</taxon>
        <taxon>Aliibacillus</taxon>
    </lineage>
</organism>
<proteinExistence type="predicted"/>
<dbReference type="InterPro" id="IPR056093">
    <property type="entry name" value="DUF7676"/>
</dbReference>
<dbReference type="Pfam" id="PF24724">
    <property type="entry name" value="DUF7676"/>
    <property type="match status" value="1"/>
</dbReference>
<accession>A0ABW0U5I9</accession>
<comment type="caution">
    <text evidence="1">The sequence shown here is derived from an EMBL/GenBank/DDBJ whole genome shotgun (WGS) entry which is preliminary data.</text>
</comment>
<dbReference type="Proteomes" id="UP001596143">
    <property type="component" value="Unassembled WGS sequence"/>
</dbReference>
<dbReference type="RefSeq" id="WP_270898306.1">
    <property type="nucleotide sequence ID" value="NZ_JBHSPF010000022.1"/>
</dbReference>
<name>A0ABW0U5I9_9BACI</name>
<dbReference type="EMBL" id="JBHSPF010000022">
    <property type="protein sequence ID" value="MFC5628428.1"/>
    <property type="molecule type" value="Genomic_DNA"/>
</dbReference>
<evidence type="ECO:0000313" key="2">
    <source>
        <dbReference type="Proteomes" id="UP001596143"/>
    </source>
</evidence>
<reference evidence="2" key="1">
    <citation type="journal article" date="2019" name="Int. J. Syst. Evol. Microbiol.">
        <title>The Global Catalogue of Microorganisms (GCM) 10K type strain sequencing project: providing services to taxonomists for standard genome sequencing and annotation.</title>
        <authorList>
            <consortium name="The Broad Institute Genomics Platform"/>
            <consortium name="The Broad Institute Genome Sequencing Center for Infectious Disease"/>
            <person name="Wu L."/>
            <person name="Ma J."/>
        </authorList>
    </citation>
    <scope>NUCLEOTIDE SEQUENCE [LARGE SCALE GENOMIC DNA]</scope>
    <source>
        <strain evidence="2">CGMCC 1.15790</strain>
    </source>
</reference>
<protein>
    <submittedName>
        <fullName evidence="1">Uncharacterized protein</fullName>
    </submittedName>
</protein>